<reference evidence="12 13" key="1">
    <citation type="submission" date="2016-10" db="EMBL/GenBank/DDBJ databases">
        <authorList>
            <person name="de Groot N.N."/>
        </authorList>
    </citation>
    <scope>NUCLEOTIDE SEQUENCE [LARGE SCALE GENOMIC DNA]</scope>
    <source>
        <strain evidence="12 13">DSM 20678</strain>
    </source>
</reference>
<gene>
    <name evidence="12" type="ORF">SAMN05444406_10265</name>
</gene>
<dbReference type="PROSITE" id="PS00670">
    <property type="entry name" value="D_2_HYDROXYACID_DH_2"/>
    <property type="match status" value="1"/>
</dbReference>
<dbReference type="EC" id="1.1.1.399" evidence="3"/>
<evidence type="ECO:0000259" key="11">
    <source>
        <dbReference type="Pfam" id="PF02826"/>
    </source>
</evidence>
<dbReference type="SUPFAM" id="SSF52283">
    <property type="entry name" value="Formate/glycerate dehydrogenase catalytic domain-like"/>
    <property type="match status" value="1"/>
</dbReference>
<evidence type="ECO:0000256" key="6">
    <source>
        <dbReference type="ARBA" id="ARBA00023027"/>
    </source>
</evidence>
<dbReference type="Gene3D" id="3.40.50.720">
    <property type="entry name" value="NAD(P)-binding Rossmann-like Domain"/>
    <property type="match status" value="2"/>
</dbReference>
<dbReference type="InterPro" id="IPR050857">
    <property type="entry name" value="D-2-hydroxyacid_DH"/>
</dbReference>
<dbReference type="FunFam" id="3.40.50.720:FF:000021">
    <property type="entry name" value="D-3-phosphoglycerate dehydrogenase"/>
    <property type="match status" value="1"/>
</dbReference>
<keyword evidence="13" id="KW-1185">Reference proteome</keyword>
<dbReference type="Pfam" id="PF02826">
    <property type="entry name" value="2-Hacid_dh_C"/>
    <property type="match status" value="1"/>
</dbReference>
<dbReference type="PANTHER" id="PTHR42789:SF1">
    <property type="entry name" value="D-ISOMER SPECIFIC 2-HYDROXYACID DEHYDROGENASE FAMILY PROTEIN (AFU_ORTHOLOGUE AFUA_6G10090)"/>
    <property type="match status" value="1"/>
</dbReference>
<dbReference type="InterPro" id="IPR036291">
    <property type="entry name" value="NAD(P)-bd_dom_sf"/>
</dbReference>
<dbReference type="STRING" id="937334.SAMN05444406_10265"/>
<dbReference type="Proteomes" id="UP000198577">
    <property type="component" value="Unassembled WGS sequence"/>
</dbReference>
<name>A0A1I5SB61_9FIRM</name>
<evidence type="ECO:0000256" key="1">
    <source>
        <dbReference type="ARBA" id="ARBA00003800"/>
    </source>
</evidence>
<dbReference type="AlphaFoldDB" id="A0A1I5SB61"/>
<evidence type="ECO:0000256" key="2">
    <source>
        <dbReference type="ARBA" id="ARBA00005854"/>
    </source>
</evidence>
<evidence type="ECO:0000256" key="4">
    <source>
        <dbReference type="ARBA" id="ARBA00022605"/>
    </source>
</evidence>
<evidence type="ECO:0000256" key="5">
    <source>
        <dbReference type="ARBA" id="ARBA00023002"/>
    </source>
</evidence>
<comment type="function">
    <text evidence="1">Catalyzes the reversible oxidation of 3-phospho-D-glycerate to 3-phosphonooxypyruvate, the first step of the phosphorylated L-serine biosynthesis pathway. Also catalyzes the reversible oxidation of 2-hydroxyglutarate to 2-oxoglutarate.</text>
</comment>
<protein>
    <recommendedName>
        <fullName evidence="7">2-oxoglutarate reductase</fullName>
        <ecNumber evidence="3">1.1.1.399</ecNumber>
    </recommendedName>
    <alternativeName>
        <fullName evidence="7">2-oxoglutarate reductase</fullName>
    </alternativeName>
</protein>
<feature type="domain" description="D-isomer specific 2-hydroxyacid dehydrogenase NAD-binding" evidence="11">
    <location>
        <begin position="93"/>
        <end position="265"/>
    </location>
</feature>
<dbReference type="InterPro" id="IPR029752">
    <property type="entry name" value="D-isomer_DH_CS1"/>
</dbReference>
<dbReference type="EMBL" id="FOXR01000002">
    <property type="protein sequence ID" value="SFP67994.1"/>
    <property type="molecule type" value="Genomic_DNA"/>
</dbReference>
<dbReference type="InterPro" id="IPR006140">
    <property type="entry name" value="D-isomer_DH_NAD-bd"/>
</dbReference>
<keyword evidence="5 9" id="KW-0560">Oxidoreductase</keyword>
<accession>A0A1I5SB61</accession>
<dbReference type="SUPFAM" id="SSF51735">
    <property type="entry name" value="NAD(P)-binding Rossmann-fold domains"/>
    <property type="match status" value="1"/>
</dbReference>
<organism evidence="12 13">
    <name type="scientific">Caldicoprobacter faecalis</name>
    <dbReference type="NCBI Taxonomy" id="937334"/>
    <lineage>
        <taxon>Bacteria</taxon>
        <taxon>Bacillati</taxon>
        <taxon>Bacillota</taxon>
        <taxon>Clostridia</taxon>
        <taxon>Caldicoprobacterales</taxon>
        <taxon>Caldicoprobacteraceae</taxon>
        <taxon>Caldicoprobacter</taxon>
    </lineage>
</organism>
<proteinExistence type="inferred from homology"/>
<keyword evidence="6" id="KW-0520">NAD</keyword>
<dbReference type="InterPro" id="IPR029753">
    <property type="entry name" value="D-isomer_DH_CS"/>
</dbReference>
<comment type="similarity">
    <text evidence="2 9">Belongs to the D-isomer specific 2-hydroxyacid dehydrogenase family.</text>
</comment>
<dbReference type="GO" id="GO:0008652">
    <property type="term" value="P:amino acid biosynthetic process"/>
    <property type="evidence" value="ECO:0007669"/>
    <property type="project" value="UniProtKB-KW"/>
</dbReference>
<dbReference type="PANTHER" id="PTHR42789">
    <property type="entry name" value="D-ISOMER SPECIFIC 2-HYDROXYACID DEHYDROGENASE FAMILY PROTEIN (AFU_ORTHOLOGUE AFUA_6G10090)"/>
    <property type="match status" value="1"/>
</dbReference>
<keyword evidence="4" id="KW-0028">Amino-acid biosynthesis</keyword>
<evidence type="ECO:0000259" key="10">
    <source>
        <dbReference type="Pfam" id="PF00389"/>
    </source>
</evidence>
<evidence type="ECO:0000313" key="12">
    <source>
        <dbReference type="EMBL" id="SFP67994.1"/>
    </source>
</evidence>
<evidence type="ECO:0000256" key="8">
    <source>
        <dbReference type="ARBA" id="ARBA00048126"/>
    </source>
</evidence>
<dbReference type="GO" id="GO:0051287">
    <property type="term" value="F:NAD binding"/>
    <property type="evidence" value="ECO:0007669"/>
    <property type="project" value="InterPro"/>
</dbReference>
<dbReference type="GO" id="GO:0016616">
    <property type="term" value="F:oxidoreductase activity, acting on the CH-OH group of donors, NAD or NADP as acceptor"/>
    <property type="evidence" value="ECO:0007669"/>
    <property type="project" value="InterPro"/>
</dbReference>
<evidence type="ECO:0000256" key="7">
    <source>
        <dbReference type="ARBA" id="ARBA00030455"/>
    </source>
</evidence>
<dbReference type="PROSITE" id="PS00065">
    <property type="entry name" value="D_2_HYDROXYACID_DH_1"/>
    <property type="match status" value="1"/>
</dbReference>
<evidence type="ECO:0000256" key="9">
    <source>
        <dbReference type="RuleBase" id="RU003719"/>
    </source>
</evidence>
<dbReference type="PROSITE" id="PS00671">
    <property type="entry name" value="D_2_HYDROXYACID_DH_3"/>
    <property type="match status" value="1"/>
</dbReference>
<sequence>MLEQFASEIVCNPYNRPLMADELIPLLEGVDGYIAGVDDVSARVIDKAPSTLKVISRYGVGYDQVDIKACGQRGIVVTNTPGANAESVADLAFGLMLSVARQIPYADEQTKRGGWPRITGLELYGKTLGIIGLGAIGKGVARRAKGFSMRVLAYDPAIDEAFCRQYGVEISSFEEVLSKSDFISLHLPLKDETKHIINSNTISMMKDGAILINTARGGLVDEQAVYQALKAGKLRGFGTDVFEVEPPGKSPLFEFKNVVVTPHMGSSTVEAINAMANLAVKNLIDVLTGKECPYIVNREYLKIV</sequence>
<evidence type="ECO:0000313" key="13">
    <source>
        <dbReference type="Proteomes" id="UP000198577"/>
    </source>
</evidence>
<evidence type="ECO:0000256" key="3">
    <source>
        <dbReference type="ARBA" id="ARBA00013001"/>
    </source>
</evidence>
<dbReference type="CDD" id="cd12172">
    <property type="entry name" value="PGDH_like_2"/>
    <property type="match status" value="1"/>
</dbReference>
<dbReference type="InterPro" id="IPR006139">
    <property type="entry name" value="D-isomer_2_OHA_DH_cat_dom"/>
</dbReference>
<feature type="domain" description="D-isomer specific 2-hydroxyacid dehydrogenase catalytic" evidence="10">
    <location>
        <begin position="10"/>
        <end position="297"/>
    </location>
</feature>
<comment type="catalytic activity">
    <reaction evidence="8">
        <text>(R)-2-hydroxyglutarate + NAD(+) = 2-oxoglutarate + NADH + H(+)</text>
        <dbReference type="Rhea" id="RHEA:49612"/>
        <dbReference type="ChEBI" id="CHEBI:15378"/>
        <dbReference type="ChEBI" id="CHEBI:15801"/>
        <dbReference type="ChEBI" id="CHEBI:16810"/>
        <dbReference type="ChEBI" id="CHEBI:57540"/>
        <dbReference type="ChEBI" id="CHEBI:57945"/>
        <dbReference type="EC" id="1.1.1.399"/>
    </reaction>
</comment>
<dbReference type="Pfam" id="PF00389">
    <property type="entry name" value="2-Hacid_dh"/>
    <property type="match status" value="1"/>
</dbReference>